<name>A0A8H7XXK8_PSICU</name>
<feature type="compositionally biased region" description="Pro residues" evidence="1">
    <location>
        <begin position="186"/>
        <end position="198"/>
    </location>
</feature>
<dbReference type="PANTHER" id="PTHR38645">
    <property type="entry name" value="CHROMOSOME 9, WHOLE GENOME SHOTGUN SEQUENCE"/>
    <property type="match status" value="1"/>
</dbReference>
<feature type="region of interest" description="Disordered" evidence="1">
    <location>
        <begin position="355"/>
        <end position="374"/>
    </location>
</feature>
<feature type="region of interest" description="Disordered" evidence="1">
    <location>
        <begin position="109"/>
        <end position="260"/>
    </location>
</feature>
<feature type="compositionally biased region" description="Low complexity" evidence="1">
    <location>
        <begin position="199"/>
        <end position="215"/>
    </location>
</feature>
<sequence length="374" mass="39880">MESLNLNTLANSLPTTQQNAEKELLNDFKAAALSITTLYRSSRKNSKRAYNAGYAAACQDLLNFIQQGVSADVGHSPASSSHAVVEGGGMTIGRVMDWTEARVDAIKAREEEEDEDEDRERVAVAAPAVPATRTAPPPVPTKSEGKKPGHPSSSSTASASSSRVKENMTSLPTPNSPASHSSTQPPSEPSSPSPPPSATLPRSSTRSSRSRGTPTKESFRQSTTLPVHFPSTHPHSHSHSHSHLSHLSDPSTTPSSVSTIQYPETPIVNVIGAGTKRRHAVMRMLDANTNPPTTTISIGGPSSTVSSPGGMMMGGNNNAYTGSTASSLSRRRTRSSRNLTQLQPHNPNISVIQMNPEAMDVEEDGRDRKRVARR</sequence>
<dbReference type="PANTHER" id="PTHR38645:SF1">
    <property type="entry name" value="YALI0F12243P"/>
    <property type="match status" value="1"/>
</dbReference>
<accession>A0A8H7XXK8</accession>
<dbReference type="AlphaFoldDB" id="A0A8H7XXK8"/>
<feature type="compositionally biased region" description="Polar residues" evidence="1">
    <location>
        <begin position="167"/>
        <end position="178"/>
    </location>
</feature>
<reference evidence="2" key="1">
    <citation type="submission" date="2021-02" db="EMBL/GenBank/DDBJ databases">
        <title>Psilocybe cubensis genome.</title>
        <authorList>
            <person name="Mckernan K.J."/>
            <person name="Crawford S."/>
            <person name="Trippe A."/>
            <person name="Kane L.T."/>
            <person name="Mclaughlin S."/>
        </authorList>
    </citation>
    <scope>NUCLEOTIDE SEQUENCE [LARGE SCALE GENOMIC DNA]</scope>
    <source>
        <strain evidence="2">MGC-MH-2018</strain>
    </source>
</reference>
<proteinExistence type="predicted"/>
<dbReference type="EMBL" id="JAFIQS010000007">
    <property type="protein sequence ID" value="KAG5167529.1"/>
    <property type="molecule type" value="Genomic_DNA"/>
</dbReference>
<gene>
    <name evidence="2" type="ORF">JR316_007880</name>
</gene>
<feature type="compositionally biased region" description="Low complexity" evidence="1">
    <location>
        <begin position="123"/>
        <end position="134"/>
    </location>
</feature>
<feature type="compositionally biased region" description="Low complexity" evidence="1">
    <location>
        <begin position="245"/>
        <end position="259"/>
    </location>
</feature>
<feature type="compositionally biased region" description="Basic residues" evidence="1">
    <location>
        <begin position="234"/>
        <end position="244"/>
    </location>
</feature>
<evidence type="ECO:0000313" key="2">
    <source>
        <dbReference type="EMBL" id="KAG5167529.1"/>
    </source>
</evidence>
<organism evidence="2">
    <name type="scientific">Psilocybe cubensis</name>
    <name type="common">Psychedelic mushroom</name>
    <name type="synonym">Stropharia cubensis</name>
    <dbReference type="NCBI Taxonomy" id="181762"/>
    <lineage>
        <taxon>Eukaryota</taxon>
        <taxon>Fungi</taxon>
        <taxon>Dikarya</taxon>
        <taxon>Basidiomycota</taxon>
        <taxon>Agaricomycotina</taxon>
        <taxon>Agaricomycetes</taxon>
        <taxon>Agaricomycetidae</taxon>
        <taxon>Agaricales</taxon>
        <taxon>Agaricineae</taxon>
        <taxon>Strophariaceae</taxon>
        <taxon>Psilocybe</taxon>
    </lineage>
</organism>
<evidence type="ECO:0000256" key="1">
    <source>
        <dbReference type="SAM" id="MobiDB-lite"/>
    </source>
</evidence>
<dbReference type="OrthoDB" id="21418at2759"/>
<comment type="caution">
    <text evidence="2">The sequence shown here is derived from an EMBL/GenBank/DDBJ whole genome shotgun (WGS) entry which is preliminary data.</text>
</comment>
<feature type="compositionally biased region" description="Low complexity" evidence="1">
    <location>
        <begin position="152"/>
        <end position="162"/>
    </location>
</feature>
<protein>
    <submittedName>
        <fullName evidence="2">Uncharacterized protein</fullName>
    </submittedName>
</protein>
<feature type="region of interest" description="Disordered" evidence="1">
    <location>
        <begin position="322"/>
        <end position="346"/>
    </location>
</feature>